<dbReference type="Pfam" id="PF01757">
    <property type="entry name" value="Acyl_transf_3"/>
    <property type="match status" value="1"/>
</dbReference>
<reference evidence="5" key="1">
    <citation type="submission" date="2016-11" db="EMBL/GenBank/DDBJ databases">
        <authorList>
            <person name="Varghese N."/>
            <person name="Submissions S."/>
        </authorList>
    </citation>
    <scope>NUCLEOTIDE SEQUENCE [LARGE SCALE GENOMIC DNA]</scope>
    <source>
        <strain evidence="5">CGMCC 1.7063</strain>
    </source>
</reference>
<proteinExistence type="predicted"/>
<dbReference type="PANTHER" id="PTHR23028">
    <property type="entry name" value="ACETYLTRANSFERASE"/>
    <property type="match status" value="1"/>
</dbReference>
<sequence length="675" mass="75403">MKYIKYVKELDGLRALAVLGVIGAHLGVSLLRGGFVGVDVFFVISGYLITALLCAEHEKTGTINLRGFFWRRIRRLLPAVLVTAMLAVLAGYLLLSQEQFVSTIWSAVTAIFSVSNIYFWLNVGYFDSIAMTKPLLHTWSLGVEEQFYLFWPFLLLLFLKLGRRKGAVVGVSILAAFSFLLNALFLDFTYGEKIAPKVGFFSNFVDGPATAFYWFPFRIFEFGLGSLLAVAPVASTMTKVLRRHVIVADLLLVLGVAVVIGYMVLLTEEAVFPYYNALIVSLATCIIILAASTSRVASVILANRVSRHLGKISYSLYLVHWPVIVYFTNLGGDLEAWQAKVAMLAVTLILGQLLYSFVENLFRSANVLTKPPKRAYHYIARAGLPLSVPILAVGFLALAEDEGRIPEARKTLSNQEWRSTRERLYCQGSLEGFPASLFTCQNDRKSDQTIIVWGDSHAFHLVAGVSEMFPHHNIAVAYMSGCIPQSGFDGYVRDMGRSDLTVECGKRNEDFLAWAKSQKRRLIIFISAAKRSTPQIIAPINNRLVSELNDLGHAAYVLGDFIRPGIELAQCRAVPNFILSDKLLEDVCTPDFRQVKREWAYNEALEALVENYIPVRQSQCPGGQCSFLDDTGRVTHRDYHHLSYVGAIYEFSKLRGLLIEKIPELNVTIARNSEN</sequence>
<keyword evidence="5" id="KW-1185">Reference proteome</keyword>
<feature type="transmembrane region" description="Helical" evidence="1">
    <location>
        <begin position="277"/>
        <end position="302"/>
    </location>
</feature>
<organism evidence="4 5">
    <name type="scientific">Microbulbifer donghaiensis</name>
    <dbReference type="NCBI Taxonomy" id="494016"/>
    <lineage>
        <taxon>Bacteria</taxon>
        <taxon>Pseudomonadati</taxon>
        <taxon>Pseudomonadota</taxon>
        <taxon>Gammaproteobacteria</taxon>
        <taxon>Cellvibrionales</taxon>
        <taxon>Microbulbiferaceae</taxon>
        <taxon>Microbulbifer</taxon>
    </lineage>
</organism>
<dbReference type="InterPro" id="IPR043968">
    <property type="entry name" value="SGNH"/>
</dbReference>
<feature type="transmembrane region" description="Helical" evidence="1">
    <location>
        <begin position="34"/>
        <end position="55"/>
    </location>
</feature>
<feature type="transmembrane region" description="Helical" evidence="1">
    <location>
        <begin position="314"/>
        <end position="331"/>
    </location>
</feature>
<dbReference type="OrthoDB" id="9767863at2"/>
<feature type="domain" description="Acyltransferase 3" evidence="2">
    <location>
        <begin position="8"/>
        <end position="355"/>
    </location>
</feature>
<feature type="transmembrane region" description="Helical" evidence="1">
    <location>
        <begin position="378"/>
        <end position="399"/>
    </location>
</feature>
<keyword evidence="1" id="KW-0472">Membrane</keyword>
<keyword evidence="4" id="KW-0012">Acyltransferase</keyword>
<protein>
    <submittedName>
        <fullName evidence="4">Peptidoglycan/LPS O-acetylase OafA/YrhL, contains acyltransferase and SGNH-hydrolase domains</fullName>
    </submittedName>
</protein>
<evidence type="ECO:0000259" key="3">
    <source>
        <dbReference type="Pfam" id="PF19040"/>
    </source>
</evidence>
<feature type="transmembrane region" description="Helical" evidence="1">
    <location>
        <begin position="12"/>
        <end position="28"/>
    </location>
</feature>
<evidence type="ECO:0000313" key="5">
    <source>
        <dbReference type="Proteomes" id="UP000184170"/>
    </source>
</evidence>
<dbReference type="RefSeq" id="WP_073270243.1">
    <property type="nucleotide sequence ID" value="NZ_FQVA01000001.1"/>
</dbReference>
<keyword evidence="4" id="KW-0378">Hydrolase</keyword>
<evidence type="ECO:0000313" key="4">
    <source>
        <dbReference type="EMBL" id="SHE49425.1"/>
    </source>
</evidence>
<dbReference type="PANTHER" id="PTHR23028:SF53">
    <property type="entry name" value="ACYL_TRANSF_3 DOMAIN-CONTAINING PROTEIN"/>
    <property type="match status" value="1"/>
</dbReference>
<feature type="transmembrane region" description="Helical" evidence="1">
    <location>
        <begin position="246"/>
        <end position="265"/>
    </location>
</feature>
<keyword evidence="1" id="KW-0812">Transmembrane</keyword>
<dbReference type="GO" id="GO:0016747">
    <property type="term" value="F:acyltransferase activity, transferring groups other than amino-acyl groups"/>
    <property type="evidence" value="ECO:0007669"/>
    <property type="project" value="InterPro"/>
</dbReference>
<feature type="transmembrane region" description="Helical" evidence="1">
    <location>
        <begin position="211"/>
        <end position="234"/>
    </location>
</feature>
<name>A0A1M4TY68_9GAMM</name>
<feature type="domain" description="SGNH" evidence="3">
    <location>
        <begin position="440"/>
        <end position="647"/>
    </location>
</feature>
<dbReference type="InterPro" id="IPR002656">
    <property type="entry name" value="Acyl_transf_3_dom"/>
</dbReference>
<keyword evidence="1" id="KW-1133">Transmembrane helix</keyword>
<evidence type="ECO:0000259" key="2">
    <source>
        <dbReference type="Pfam" id="PF01757"/>
    </source>
</evidence>
<feature type="transmembrane region" description="Helical" evidence="1">
    <location>
        <begin position="167"/>
        <end position="191"/>
    </location>
</feature>
<gene>
    <name evidence="4" type="ORF">SAMN04487965_0010</name>
</gene>
<dbReference type="GO" id="GO:0009103">
    <property type="term" value="P:lipopolysaccharide biosynthetic process"/>
    <property type="evidence" value="ECO:0007669"/>
    <property type="project" value="TreeGrafter"/>
</dbReference>
<dbReference type="InterPro" id="IPR050879">
    <property type="entry name" value="Acyltransferase_3"/>
</dbReference>
<feature type="transmembrane region" description="Helical" evidence="1">
    <location>
        <begin position="100"/>
        <end position="121"/>
    </location>
</feature>
<feature type="transmembrane region" description="Helical" evidence="1">
    <location>
        <begin position="337"/>
        <end position="358"/>
    </location>
</feature>
<dbReference type="STRING" id="494016.SAMN04487965_0010"/>
<evidence type="ECO:0000256" key="1">
    <source>
        <dbReference type="SAM" id="Phobius"/>
    </source>
</evidence>
<dbReference type="GO" id="GO:0016787">
    <property type="term" value="F:hydrolase activity"/>
    <property type="evidence" value="ECO:0007669"/>
    <property type="project" value="UniProtKB-KW"/>
</dbReference>
<dbReference type="EMBL" id="FQVA01000001">
    <property type="protein sequence ID" value="SHE49425.1"/>
    <property type="molecule type" value="Genomic_DNA"/>
</dbReference>
<accession>A0A1M4TY68</accession>
<keyword evidence="4" id="KW-0808">Transferase</keyword>
<feature type="transmembrane region" description="Helical" evidence="1">
    <location>
        <begin position="76"/>
        <end position="94"/>
    </location>
</feature>
<dbReference type="Proteomes" id="UP000184170">
    <property type="component" value="Unassembled WGS sequence"/>
</dbReference>
<dbReference type="Pfam" id="PF19040">
    <property type="entry name" value="SGNH"/>
    <property type="match status" value="1"/>
</dbReference>
<dbReference type="AlphaFoldDB" id="A0A1M4TY68"/>
<dbReference type="GO" id="GO:0016020">
    <property type="term" value="C:membrane"/>
    <property type="evidence" value="ECO:0007669"/>
    <property type="project" value="TreeGrafter"/>
</dbReference>